<evidence type="ECO:0000256" key="1">
    <source>
        <dbReference type="SAM" id="MobiDB-lite"/>
    </source>
</evidence>
<feature type="region of interest" description="Disordered" evidence="1">
    <location>
        <begin position="68"/>
        <end position="112"/>
    </location>
</feature>
<dbReference type="InParanoid" id="C3Y4V7"/>
<protein>
    <submittedName>
        <fullName evidence="2">Uncharacterized protein</fullName>
    </submittedName>
</protein>
<dbReference type="AlphaFoldDB" id="C3Y4V7"/>
<proteinExistence type="predicted"/>
<accession>C3Y4V7</accession>
<organism>
    <name type="scientific">Branchiostoma floridae</name>
    <name type="common">Florida lancelet</name>
    <name type="synonym">Amphioxus</name>
    <dbReference type="NCBI Taxonomy" id="7739"/>
    <lineage>
        <taxon>Eukaryota</taxon>
        <taxon>Metazoa</taxon>
        <taxon>Chordata</taxon>
        <taxon>Cephalochordata</taxon>
        <taxon>Leptocardii</taxon>
        <taxon>Amphioxiformes</taxon>
        <taxon>Branchiostomatidae</taxon>
        <taxon>Branchiostoma</taxon>
    </lineage>
</organism>
<evidence type="ECO:0000313" key="2">
    <source>
        <dbReference type="EMBL" id="EEN64764.1"/>
    </source>
</evidence>
<reference evidence="2" key="1">
    <citation type="journal article" date="2008" name="Nature">
        <title>The amphioxus genome and the evolution of the chordate karyotype.</title>
        <authorList>
            <consortium name="US DOE Joint Genome Institute (JGI-PGF)"/>
            <person name="Putnam N.H."/>
            <person name="Butts T."/>
            <person name="Ferrier D.E.K."/>
            <person name="Furlong R.F."/>
            <person name="Hellsten U."/>
            <person name="Kawashima T."/>
            <person name="Robinson-Rechavi M."/>
            <person name="Shoguchi E."/>
            <person name="Terry A."/>
            <person name="Yu J.-K."/>
            <person name="Benito-Gutierrez E.L."/>
            <person name="Dubchak I."/>
            <person name="Garcia-Fernandez J."/>
            <person name="Gibson-Brown J.J."/>
            <person name="Grigoriev I.V."/>
            <person name="Horton A.C."/>
            <person name="de Jong P.J."/>
            <person name="Jurka J."/>
            <person name="Kapitonov V.V."/>
            <person name="Kohara Y."/>
            <person name="Kuroki Y."/>
            <person name="Lindquist E."/>
            <person name="Lucas S."/>
            <person name="Osoegawa K."/>
            <person name="Pennacchio L.A."/>
            <person name="Salamov A.A."/>
            <person name="Satou Y."/>
            <person name="Sauka-Spengler T."/>
            <person name="Schmutz J."/>
            <person name="Shin-I T."/>
            <person name="Toyoda A."/>
            <person name="Bronner-Fraser M."/>
            <person name="Fujiyama A."/>
            <person name="Holland L.Z."/>
            <person name="Holland P.W.H."/>
            <person name="Satoh N."/>
            <person name="Rokhsar D.S."/>
        </authorList>
    </citation>
    <scope>NUCLEOTIDE SEQUENCE [LARGE SCALE GENOMIC DNA]</scope>
    <source>
        <strain evidence="2">S238N-H82</strain>
        <tissue evidence="2">Testes</tissue>
    </source>
</reference>
<name>C3Y4V7_BRAFL</name>
<dbReference type="EMBL" id="GG666486">
    <property type="protein sequence ID" value="EEN64764.1"/>
    <property type="molecule type" value="Genomic_DNA"/>
</dbReference>
<gene>
    <name evidence="2" type="ORF">BRAFLDRAFT_73974</name>
</gene>
<feature type="compositionally biased region" description="Basic and acidic residues" evidence="1">
    <location>
        <begin position="74"/>
        <end position="83"/>
    </location>
</feature>
<sequence>MLQIIGERQGIAREQGEFAVRASLPPDSPPALVKGLISRIAQALFGPDEAFHRRSNLSHPKGHLLKKASSSFFDRPHEDDRRVSTFTDDVDTPMPTSADRFRSGPRAALVSA</sequence>